<dbReference type="Proteomes" id="UP000028042">
    <property type="component" value="Unassembled WGS sequence"/>
</dbReference>
<dbReference type="EMBL" id="JPGY02000001">
    <property type="protein sequence ID" value="KRU11337.1"/>
    <property type="molecule type" value="Genomic_DNA"/>
</dbReference>
<name>A0A0H3JAL3_CLOPA</name>
<evidence type="ECO:0000313" key="2">
    <source>
        <dbReference type="EMBL" id="KRU11337.1"/>
    </source>
</evidence>
<gene>
    <name evidence="1" type="ORF">CLPA_c25960</name>
    <name evidence="2" type="ORF">CP6013_00584</name>
</gene>
<dbReference type="GeneID" id="93074729"/>
<evidence type="ECO:0000313" key="3">
    <source>
        <dbReference type="Proteomes" id="UP000028042"/>
    </source>
</evidence>
<dbReference type="Proteomes" id="UP000030905">
    <property type="component" value="Chromosome"/>
</dbReference>
<dbReference type="EMBL" id="CP009268">
    <property type="protein sequence ID" value="AJA52653.1"/>
    <property type="molecule type" value="Genomic_DNA"/>
</dbReference>
<dbReference type="AlphaFoldDB" id="A0A0H3JAL3"/>
<dbReference type="KEGG" id="cpae:CPAST_c25960"/>
<protein>
    <submittedName>
        <fullName evidence="1">Uncharacterized protein</fullName>
    </submittedName>
</protein>
<reference evidence="1 4" key="1">
    <citation type="journal article" date="2015" name="Genome Announc.">
        <title>Complete Genome Sequence of the Nitrogen-Fixing and Solvent-Producing Clostridium pasteurianum DSM 525.</title>
        <authorList>
            <person name="Poehlein A."/>
            <person name="Grosse-Honebrink A."/>
            <person name="Zhang Y."/>
            <person name="Minton N.P."/>
            <person name="Daniel R."/>
        </authorList>
    </citation>
    <scope>NUCLEOTIDE SEQUENCE [LARGE SCALE GENOMIC DNA]</scope>
    <source>
        <strain evidence="1">DSM 525</strain>
        <strain evidence="4">DSM 525 / ATCC 6013</strain>
    </source>
</reference>
<reference evidence="2" key="2">
    <citation type="submission" date="2015-10" db="EMBL/GenBank/DDBJ databases">
        <title>Improved Draft Genome Sequence of Clostridium pasteurianum Strain ATCC 6013 (DSM 525) Using a Hybrid Next-Generation Sequencing Approach.</title>
        <authorList>
            <person name="Pyne M.E."/>
            <person name="Utturkar S.M."/>
            <person name="Brown S.D."/>
            <person name="Moo-Young M."/>
            <person name="Chung D.A."/>
            <person name="Chou P.C."/>
        </authorList>
    </citation>
    <scope>NUCLEOTIDE SEQUENCE</scope>
    <source>
        <strain evidence="2">ATCC 6013</strain>
    </source>
</reference>
<organism evidence="1 4">
    <name type="scientific">Clostridium pasteurianum DSM 525 = ATCC 6013</name>
    <dbReference type="NCBI Taxonomy" id="1262449"/>
    <lineage>
        <taxon>Bacteria</taxon>
        <taxon>Bacillati</taxon>
        <taxon>Bacillota</taxon>
        <taxon>Clostridia</taxon>
        <taxon>Eubacteriales</taxon>
        <taxon>Clostridiaceae</taxon>
        <taxon>Clostridium</taxon>
    </lineage>
</organism>
<dbReference type="KEGG" id="cpat:CLPA_c25960"/>
<evidence type="ECO:0000313" key="1">
    <source>
        <dbReference type="EMBL" id="AJA52653.1"/>
    </source>
</evidence>
<keyword evidence="4" id="KW-1185">Reference proteome</keyword>
<dbReference type="PATRIC" id="fig|1262449.3.peg.1042"/>
<sequence length="100" mass="11394">MQPDKEQLRQVIANGNDNVDNILLLNRDGNFILFQGAGGGAVEHLDYVTRWETFDAGSDYVGIEASKDEKLLDDLVMKWANEAWKRYEKTGNTQIMNPYL</sequence>
<accession>A0A0H3JAL3</accession>
<dbReference type="RefSeq" id="WP_003442477.1">
    <property type="nucleotide sequence ID" value="NZ_ANZB01000003.1"/>
</dbReference>
<evidence type="ECO:0000313" key="4">
    <source>
        <dbReference type="Proteomes" id="UP000030905"/>
    </source>
</evidence>
<proteinExistence type="predicted"/>
<reference evidence="2 3" key="3">
    <citation type="journal article" name="Genome Announc.">
        <title>Improved Draft Genome Sequence of Clostridium pasteurianum Strain ATCC 6013 (DSM 525) Using a Hybrid Next-Generation Sequencing Approach.</title>
        <authorList>
            <person name="Pyne M.E."/>
            <person name="Utturkar S."/>
            <person name="Brown S.D."/>
            <person name="Moo-Young M."/>
            <person name="Chung D.A."/>
            <person name="Chou C.P."/>
        </authorList>
    </citation>
    <scope>NUCLEOTIDE SEQUENCE [LARGE SCALE GENOMIC DNA]</scope>
    <source>
        <strain evidence="2 3">ATCC 6013</strain>
    </source>
</reference>